<comment type="caution">
    <text evidence="1">The sequence shown here is derived from an EMBL/GenBank/DDBJ whole genome shotgun (WGS) entry which is preliminary data.</text>
</comment>
<reference evidence="1 2" key="1">
    <citation type="journal article" date="2017" name="Int. J. Syst. Evol. Microbiol.">
        <title>Brenneria populi subsp. brevivirga subsp. nov. isolated from symptomatic bark of Populus x euramericana canker, and description of Brenneria populi subsp. populi subsp. nov.</title>
        <authorList>
            <person name="Zheng M.H."/>
            <person name="Piao C.G."/>
            <person name="Xue H."/>
            <person name="Guo M.W."/>
            <person name="Li Y."/>
        </authorList>
    </citation>
    <scope>NUCLEOTIDE SEQUENCE [LARGE SCALE GENOMIC DNA]</scope>
    <source>
        <strain evidence="1 2">D9-5</strain>
    </source>
</reference>
<proteinExistence type="predicted"/>
<organism evidence="1 2">
    <name type="scientific">Brenneria populi</name>
    <dbReference type="NCBI Taxonomy" id="1505588"/>
    <lineage>
        <taxon>Bacteria</taxon>
        <taxon>Pseudomonadati</taxon>
        <taxon>Pseudomonadota</taxon>
        <taxon>Gammaproteobacteria</taxon>
        <taxon>Enterobacterales</taxon>
        <taxon>Pectobacteriaceae</taxon>
        <taxon>Brenneria</taxon>
    </lineage>
</organism>
<dbReference type="Proteomes" id="UP001309705">
    <property type="component" value="Unassembled WGS sequence"/>
</dbReference>
<accession>A0ABU6JM67</accession>
<dbReference type="EMBL" id="JAYWTM010000001">
    <property type="protein sequence ID" value="MEC5341638.1"/>
    <property type="molecule type" value="Genomic_DNA"/>
</dbReference>
<name>A0ABU6JM67_9GAMM</name>
<keyword evidence="2" id="KW-1185">Reference proteome</keyword>
<dbReference type="RefSeq" id="WP_327616806.1">
    <property type="nucleotide sequence ID" value="NZ_JAYWTM010000001.1"/>
</dbReference>
<gene>
    <name evidence="1" type="ORF">VSX58_03295</name>
</gene>
<protein>
    <submittedName>
        <fullName evidence="1">Uncharacterized protein</fullName>
    </submittedName>
</protein>
<sequence length="61" mass="6377">MTATADKTAIAASMKSAPNIHNGNAVAMTRGMVFPLTRRGPVFANFCRPAEEPFAAAKPDG</sequence>
<evidence type="ECO:0000313" key="1">
    <source>
        <dbReference type="EMBL" id="MEC5341638.1"/>
    </source>
</evidence>
<evidence type="ECO:0000313" key="2">
    <source>
        <dbReference type="Proteomes" id="UP001309705"/>
    </source>
</evidence>